<keyword evidence="2" id="KW-0472">Membrane</keyword>
<comment type="caution">
    <text evidence="3">The sequence shown here is derived from an EMBL/GenBank/DDBJ whole genome shotgun (WGS) entry which is preliminary data.</text>
</comment>
<name>A0A1A0HB82_9ASCO</name>
<keyword evidence="2" id="KW-1133">Transmembrane helix</keyword>
<gene>
    <name evidence="3" type="ORF">METBIDRAFT_182134</name>
</gene>
<feature type="transmembrane region" description="Helical" evidence="2">
    <location>
        <begin position="118"/>
        <end position="138"/>
    </location>
</feature>
<evidence type="ECO:0000313" key="4">
    <source>
        <dbReference type="Proteomes" id="UP000092555"/>
    </source>
</evidence>
<sequence length="242" mass="25855">MALAPQALAPTAQGNKARAGPNRTHPLVAGRLFGAKTGKDKMGKRYKKNAEWDKQALSSRRFFFAAPDCSQAVNCCGCLGDLCGDSPLVFGGRKEILVDFLGGFPDSLKRGPQFLKTLHFAHCGLGLVGFLCLVALALNSRLLRTGGSVDMVELGVDSAVRTAAGLALYSRYCLGPDLGPGSKSPGARPDFAVFRELRNGERMGNALAASHRNKPLETQRPVFSETWLRQGSGENDANLAHP</sequence>
<feature type="region of interest" description="Disordered" evidence="1">
    <location>
        <begin position="1"/>
        <end position="25"/>
    </location>
</feature>
<evidence type="ECO:0000313" key="3">
    <source>
        <dbReference type="EMBL" id="OBA21389.1"/>
    </source>
</evidence>
<keyword evidence="2" id="KW-0812">Transmembrane</keyword>
<evidence type="ECO:0000256" key="1">
    <source>
        <dbReference type="SAM" id="MobiDB-lite"/>
    </source>
</evidence>
<feature type="compositionally biased region" description="Low complexity" evidence="1">
    <location>
        <begin position="1"/>
        <end position="13"/>
    </location>
</feature>
<dbReference type="GeneID" id="30027757"/>
<keyword evidence="4" id="KW-1185">Reference proteome</keyword>
<dbReference type="EMBL" id="LXTC01000003">
    <property type="protein sequence ID" value="OBA21389.1"/>
    <property type="molecule type" value="Genomic_DNA"/>
</dbReference>
<accession>A0A1A0HB82</accession>
<reference evidence="3 4" key="1">
    <citation type="submission" date="2016-05" db="EMBL/GenBank/DDBJ databases">
        <title>Comparative genomics of biotechnologically important yeasts.</title>
        <authorList>
            <consortium name="DOE Joint Genome Institute"/>
            <person name="Riley R."/>
            <person name="Haridas S."/>
            <person name="Wolfe K.H."/>
            <person name="Lopes M.R."/>
            <person name="Hittinger C.T."/>
            <person name="Goker M."/>
            <person name="Salamov A."/>
            <person name="Wisecaver J."/>
            <person name="Long T.M."/>
            <person name="Aerts A.L."/>
            <person name="Barry K."/>
            <person name="Choi C."/>
            <person name="Clum A."/>
            <person name="Coughlan A.Y."/>
            <person name="Deshpande S."/>
            <person name="Douglass A.P."/>
            <person name="Hanson S.J."/>
            <person name="Klenk H.-P."/>
            <person name="LaButti K."/>
            <person name="Lapidus A."/>
            <person name="Lindquist E."/>
            <person name="Lipzen A."/>
            <person name="Meier-kolthoff J.P."/>
            <person name="Ohm R.A."/>
            <person name="Otillar R.P."/>
            <person name="Pangilinan J."/>
            <person name="Peng Y."/>
            <person name="Rokas A."/>
            <person name="Rosa C.A."/>
            <person name="Scheuner C."/>
            <person name="Sibirny A.A."/>
            <person name="Slot J.C."/>
            <person name="Stielow J.B."/>
            <person name="Sun H."/>
            <person name="Kurtzman C.P."/>
            <person name="Blackwell M."/>
            <person name="Grigoriev I.V."/>
            <person name="Jeffries T.W."/>
        </authorList>
    </citation>
    <scope>NUCLEOTIDE SEQUENCE [LARGE SCALE GENOMIC DNA]</scope>
    <source>
        <strain evidence="3 4">NRRL YB-4993</strain>
    </source>
</reference>
<dbReference type="AlphaFoldDB" id="A0A1A0HB82"/>
<dbReference type="Proteomes" id="UP000092555">
    <property type="component" value="Unassembled WGS sequence"/>
</dbReference>
<organism evidence="3 4">
    <name type="scientific">Metschnikowia bicuspidata var. bicuspidata NRRL YB-4993</name>
    <dbReference type="NCBI Taxonomy" id="869754"/>
    <lineage>
        <taxon>Eukaryota</taxon>
        <taxon>Fungi</taxon>
        <taxon>Dikarya</taxon>
        <taxon>Ascomycota</taxon>
        <taxon>Saccharomycotina</taxon>
        <taxon>Pichiomycetes</taxon>
        <taxon>Metschnikowiaceae</taxon>
        <taxon>Metschnikowia</taxon>
    </lineage>
</organism>
<proteinExistence type="predicted"/>
<evidence type="ECO:0000256" key="2">
    <source>
        <dbReference type="SAM" id="Phobius"/>
    </source>
</evidence>
<protein>
    <submittedName>
        <fullName evidence="3">Uncharacterized protein</fullName>
    </submittedName>
</protein>
<dbReference type="RefSeq" id="XP_018711899.1">
    <property type="nucleotide sequence ID" value="XM_018854781.1"/>
</dbReference>